<evidence type="ECO:0000313" key="7">
    <source>
        <dbReference type="EMBL" id="OYO22132.1"/>
    </source>
</evidence>
<dbReference type="GO" id="GO:0016020">
    <property type="term" value="C:membrane"/>
    <property type="evidence" value="ECO:0007669"/>
    <property type="project" value="UniProtKB-SubCell"/>
</dbReference>
<feature type="transmembrane region" description="Helical" evidence="6">
    <location>
        <begin position="96"/>
        <end position="115"/>
    </location>
</feature>
<proteinExistence type="predicted"/>
<protein>
    <submittedName>
        <fullName evidence="7">MFS transporter</fullName>
    </submittedName>
</protein>
<dbReference type="InterPro" id="IPR011701">
    <property type="entry name" value="MFS"/>
</dbReference>
<dbReference type="Pfam" id="PF07690">
    <property type="entry name" value="MFS_1"/>
    <property type="match status" value="1"/>
</dbReference>
<evidence type="ECO:0000313" key="8">
    <source>
        <dbReference type="Proteomes" id="UP000216311"/>
    </source>
</evidence>
<evidence type="ECO:0000256" key="4">
    <source>
        <dbReference type="ARBA" id="ARBA00022989"/>
    </source>
</evidence>
<accession>A0A255H3P6</accession>
<dbReference type="Gene3D" id="1.20.1250.20">
    <property type="entry name" value="MFS general substrate transporter like domains"/>
    <property type="match status" value="2"/>
</dbReference>
<dbReference type="Proteomes" id="UP000216311">
    <property type="component" value="Unassembled WGS sequence"/>
</dbReference>
<dbReference type="SUPFAM" id="SSF103473">
    <property type="entry name" value="MFS general substrate transporter"/>
    <property type="match status" value="1"/>
</dbReference>
<feature type="transmembrane region" description="Helical" evidence="6">
    <location>
        <begin position="274"/>
        <end position="296"/>
    </location>
</feature>
<feature type="transmembrane region" description="Helical" evidence="6">
    <location>
        <begin position="239"/>
        <end position="262"/>
    </location>
</feature>
<evidence type="ECO:0000256" key="3">
    <source>
        <dbReference type="ARBA" id="ARBA00022692"/>
    </source>
</evidence>
<feature type="transmembrane region" description="Helical" evidence="6">
    <location>
        <begin position="27"/>
        <end position="46"/>
    </location>
</feature>
<dbReference type="GO" id="GO:0022857">
    <property type="term" value="F:transmembrane transporter activity"/>
    <property type="evidence" value="ECO:0007669"/>
    <property type="project" value="InterPro"/>
</dbReference>
<feature type="transmembrane region" description="Helical" evidence="6">
    <location>
        <begin position="187"/>
        <end position="206"/>
    </location>
</feature>
<feature type="transmembrane region" description="Helical" evidence="6">
    <location>
        <begin position="366"/>
        <end position="387"/>
    </location>
</feature>
<dbReference type="InterPro" id="IPR036259">
    <property type="entry name" value="MFS_trans_sf"/>
</dbReference>
<reference evidence="7 8" key="1">
    <citation type="submission" date="2017-07" db="EMBL/GenBank/DDBJ databases">
        <title>Draft whole genome sequences of clinical Proprionibacteriaceae strains.</title>
        <authorList>
            <person name="Bernier A.-M."/>
            <person name="Bernard K."/>
            <person name="Domingo M.-C."/>
        </authorList>
    </citation>
    <scope>NUCLEOTIDE SEQUENCE [LARGE SCALE GENOMIC DNA]</scope>
    <source>
        <strain evidence="7 8">NML 130396</strain>
    </source>
</reference>
<dbReference type="EMBL" id="NMVQ01000012">
    <property type="protein sequence ID" value="OYO22132.1"/>
    <property type="molecule type" value="Genomic_DNA"/>
</dbReference>
<keyword evidence="5 6" id="KW-0472">Membrane</keyword>
<gene>
    <name evidence="7" type="ORF">CGZ93_09555</name>
</gene>
<dbReference type="OrthoDB" id="9787815at2"/>
<dbReference type="PANTHER" id="PTHR12778">
    <property type="entry name" value="SOLUTE CARRIER FAMILY 33 ACETYL-COA TRANSPORTER -RELATED"/>
    <property type="match status" value="1"/>
</dbReference>
<evidence type="ECO:0000256" key="5">
    <source>
        <dbReference type="ARBA" id="ARBA00023136"/>
    </source>
</evidence>
<name>A0A255H3P6_9ACTN</name>
<keyword evidence="2" id="KW-0813">Transport</keyword>
<evidence type="ECO:0000256" key="1">
    <source>
        <dbReference type="ARBA" id="ARBA00004141"/>
    </source>
</evidence>
<organism evidence="7 8">
    <name type="scientific">Enemella dayhoffiae</name>
    <dbReference type="NCBI Taxonomy" id="2016507"/>
    <lineage>
        <taxon>Bacteria</taxon>
        <taxon>Bacillati</taxon>
        <taxon>Actinomycetota</taxon>
        <taxon>Actinomycetes</taxon>
        <taxon>Propionibacteriales</taxon>
        <taxon>Propionibacteriaceae</taxon>
        <taxon>Enemella</taxon>
    </lineage>
</organism>
<keyword evidence="8" id="KW-1185">Reference proteome</keyword>
<feature type="transmembrane region" description="Helical" evidence="6">
    <location>
        <begin position="303"/>
        <end position="323"/>
    </location>
</feature>
<feature type="transmembrane region" description="Helical" evidence="6">
    <location>
        <begin position="121"/>
        <end position="137"/>
    </location>
</feature>
<dbReference type="PANTHER" id="PTHR12778:SF10">
    <property type="entry name" value="MAJOR FACILITATOR SUPERFAMILY DOMAIN-CONTAINING PROTEIN 3"/>
    <property type="match status" value="1"/>
</dbReference>
<comment type="subcellular location">
    <subcellularLocation>
        <location evidence="1">Membrane</location>
        <topology evidence="1">Multi-pass membrane protein</topology>
    </subcellularLocation>
</comment>
<comment type="caution">
    <text evidence="7">The sequence shown here is derived from an EMBL/GenBank/DDBJ whole genome shotgun (WGS) entry which is preliminary data.</text>
</comment>
<dbReference type="InterPro" id="IPR004752">
    <property type="entry name" value="AmpG_permease/AT-1"/>
</dbReference>
<evidence type="ECO:0000256" key="6">
    <source>
        <dbReference type="SAM" id="Phobius"/>
    </source>
</evidence>
<feature type="transmembrane region" description="Helical" evidence="6">
    <location>
        <begin position="158"/>
        <end position="181"/>
    </location>
</feature>
<dbReference type="AlphaFoldDB" id="A0A255H3P6"/>
<feature type="transmembrane region" description="Helical" evidence="6">
    <location>
        <begin position="393"/>
        <end position="412"/>
    </location>
</feature>
<keyword evidence="3 6" id="KW-0812">Transmembrane</keyword>
<keyword evidence="4 6" id="KW-1133">Transmembrane helix</keyword>
<feature type="transmembrane region" description="Helical" evidence="6">
    <location>
        <begin position="329"/>
        <end position="354"/>
    </location>
</feature>
<feature type="transmembrane region" description="Helical" evidence="6">
    <location>
        <begin position="58"/>
        <end position="75"/>
    </location>
</feature>
<evidence type="ECO:0000256" key="2">
    <source>
        <dbReference type="ARBA" id="ARBA00022448"/>
    </source>
</evidence>
<sequence length="421" mass="44106">MNFPDGGSVTDLADRPRTRTEAGARGIFPLVSTLYITQYLGVGFIYVGLTAMLRQRGASLESLAAVSAAGIFWALKPLWAPLIDRFGHTRFGHYRTWLLILQPLLALAGLAMVAIPEPHQHLGLLGALIAVYTLITSTQDIAADGLTARAVTDDTRTLANGIANAAQWVGNVLGGGVVVLVYDRFGWVPAMITLTVLSLAPLPLVLRHRERLPDGPPPRLGSAYAALVRVFRQPGGLRWGLLVMPLLLAGSTAAYPLLSPLLTDAGWSLSRLGWVLGMLLAAPAALGSLAMGPLVARLGRRRVLLVVGLLNAGAVLALVPLVAAQAPLVATIVVLSVFVAAMAAASTLVYTVNMSMTRSGSEGSDFTVLAAVAMVASYLLGAGLLYLAGSLGYRNVLFGCVGLALLATVVAVRHGRSGETR</sequence>